<evidence type="ECO:0000313" key="1">
    <source>
        <dbReference type="EMBL" id="RLQ88083.1"/>
    </source>
</evidence>
<proteinExistence type="predicted"/>
<dbReference type="EMBL" id="RCWN01000001">
    <property type="protein sequence ID" value="RLQ88083.1"/>
    <property type="molecule type" value="Genomic_DNA"/>
</dbReference>
<keyword evidence="2" id="KW-1185">Reference proteome</keyword>
<protein>
    <submittedName>
        <fullName evidence="1">Uncharacterized protein</fullName>
    </submittedName>
</protein>
<organism evidence="1 2">
    <name type="scientific">Notoacmeibacter ruber</name>
    <dbReference type="NCBI Taxonomy" id="2670375"/>
    <lineage>
        <taxon>Bacteria</taxon>
        <taxon>Pseudomonadati</taxon>
        <taxon>Pseudomonadota</taxon>
        <taxon>Alphaproteobacteria</taxon>
        <taxon>Hyphomicrobiales</taxon>
        <taxon>Notoacmeibacteraceae</taxon>
        <taxon>Notoacmeibacter</taxon>
    </lineage>
</organism>
<reference evidence="1 2" key="1">
    <citation type="submission" date="2018-10" db="EMBL/GenBank/DDBJ databases">
        <title>Notoacmeibacter sp. M2BS9Y-3-1, whole genome shotgun sequence.</title>
        <authorList>
            <person name="Tuo L."/>
        </authorList>
    </citation>
    <scope>NUCLEOTIDE SEQUENCE [LARGE SCALE GENOMIC DNA]</scope>
    <source>
        <strain evidence="1 2">M2BS9Y-3-1</strain>
    </source>
</reference>
<evidence type="ECO:0000313" key="2">
    <source>
        <dbReference type="Proteomes" id="UP000281094"/>
    </source>
</evidence>
<dbReference type="RefSeq" id="WP_121645048.1">
    <property type="nucleotide sequence ID" value="NZ_RCWN01000001.1"/>
</dbReference>
<dbReference type="AlphaFoldDB" id="A0A3L7JBS0"/>
<dbReference type="Proteomes" id="UP000281094">
    <property type="component" value="Unassembled WGS sequence"/>
</dbReference>
<comment type="caution">
    <text evidence="1">The sequence shown here is derived from an EMBL/GenBank/DDBJ whole genome shotgun (WGS) entry which is preliminary data.</text>
</comment>
<accession>A0A3L7JBS0</accession>
<sequence>MGIEGRFLDRFHRLPNGYCLGRYQGRRWGVTKKAAKDERRFWLYAEELGGSDFVSLNLYRGSQGRFYLRPCEMAEAKVRRFVLGFHPEPHRIS</sequence>
<gene>
    <name evidence="1" type="ORF">D8780_07555</name>
</gene>
<name>A0A3L7JBS0_9HYPH</name>